<name>A0A0B0PYH6_GOSAR</name>
<reference evidence="2" key="1">
    <citation type="submission" date="2014-09" db="EMBL/GenBank/DDBJ databases">
        <authorList>
            <person name="Mudge J."/>
            <person name="Ramaraj T."/>
            <person name="Lindquist I.E."/>
            <person name="Bharti A.K."/>
            <person name="Sundararajan A."/>
            <person name="Cameron C.T."/>
            <person name="Woodward J.E."/>
            <person name="May G.D."/>
            <person name="Brubaker C."/>
            <person name="Broadhvest J."/>
            <person name="Wilkins T.A."/>
        </authorList>
    </citation>
    <scope>NUCLEOTIDE SEQUENCE</scope>
    <source>
        <strain evidence="2">cv. AKA8401</strain>
    </source>
</reference>
<evidence type="ECO:0000313" key="1">
    <source>
        <dbReference type="EMBL" id="KHG28521.1"/>
    </source>
</evidence>
<gene>
    <name evidence="1" type="ORF">F383_15690</name>
</gene>
<dbReference type="Proteomes" id="UP000032142">
    <property type="component" value="Unassembled WGS sequence"/>
</dbReference>
<dbReference type="EMBL" id="KN445264">
    <property type="protein sequence ID" value="KHG28521.1"/>
    <property type="molecule type" value="Genomic_DNA"/>
</dbReference>
<proteinExistence type="predicted"/>
<dbReference type="AlphaFoldDB" id="A0A0B0PYH6"/>
<sequence>MSSVSLYVNFKIYGMYRLDYVLKC</sequence>
<organism evidence="1 2">
    <name type="scientific">Gossypium arboreum</name>
    <name type="common">Tree cotton</name>
    <name type="synonym">Gossypium nanking</name>
    <dbReference type="NCBI Taxonomy" id="29729"/>
    <lineage>
        <taxon>Eukaryota</taxon>
        <taxon>Viridiplantae</taxon>
        <taxon>Streptophyta</taxon>
        <taxon>Embryophyta</taxon>
        <taxon>Tracheophyta</taxon>
        <taxon>Spermatophyta</taxon>
        <taxon>Magnoliopsida</taxon>
        <taxon>eudicotyledons</taxon>
        <taxon>Gunneridae</taxon>
        <taxon>Pentapetalae</taxon>
        <taxon>rosids</taxon>
        <taxon>malvids</taxon>
        <taxon>Malvales</taxon>
        <taxon>Malvaceae</taxon>
        <taxon>Malvoideae</taxon>
        <taxon>Gossypium</taxon>
    </lineage>
</organism>
<evidence type="ECO:0000313" key="2">
    <source>
        <dbReference type="Proteomes" id="UP000032142"/>
    </source>
</evidence>
<keyword evidence="2" id="KW-1185">Reference proteome</keyword>
<accession>A0A0B0PYH6</accession>
<protein>
    <submittedName>
        <fullName evidence="1">Uncharacterized protein</fullName>
    </submittedName>
</protein>